<dbReference type="PANTHER" id="PTHR23137">
    <property type="entry name" value="VESICLE TRANSPORT PROTEIN-RELATED"/>
    <property type="match status" value="1"/>
</dbReference>
<evidence type="ECO:0000256" key="7">
    <source>
        <dbReference type="ARBA" id="ARBA00025800"/>
    </source>
</evidence>
<comment type="similarity">
    <text evidence="7 8">Belongs to the SFT2 family.</text>
</comment>
<dbReference type="Proteomes" id="UP001230188">
    <property type="component" value="Unassembled WGS sequence"/>
</dbReference>
<dbReference type="GO" id="GO:0016192">
    <property type="term" value="P:vesicle-mediated transport"/>
    <property type="evidence" value="ECO:0007669"/>
    <property type="project" value="InterPro"/>
</dbReference>
<keyword evidence="6 8" id="KW-0472">Membrane</keyword>
<dbReference type="InterPro" id="IPR011691">
    <property type="entry name" value="Vesicle_transpt_SFT2"/>
</dbReference>
<dbReference type="AlphaFoldDB" id="A0AAD7UB18"/>
<evidence type="ECO:0000256" key="8">
    <source>
        <dbReference type="RuleBase" id="RU363111"/>
    </source>
</evidence>
<dbReference type="GO" id="GO:0015031">
    <property type="term" value="P:protein transport"/>
    <property type="evidence" value="ECO:0007669"/>
    <property type="project" value="UniProtKB-KW"/>
</dbReference>
<keyword evidence="10" id="KW-1185">Reference proteome</keyword>
<evidence type="ECO:0000256" key="5">
    <source>
        <dbReference type="ARBA" id="ARBA00022989"/>
    </source>
</evidence>
<dbReference type="EMBL" id="JAQMWT010000455">
    <property type="protein sequence ID" value="KAJ8601075.1"/>
    <property type="molecule type" value="Genomic_DNA"/>
</dbReference>
<reference evidence="9" key="1">
    <citation type="submission" date="2023-01" db="EMBL/GenBank/DDBJ databases">
        <title>Metagenome sequencing of chrysophaentin producing Chrysophaeum taylorii.</title>
        <authorList>
            <person name="Davison J."/>
            <person name="Bewley C."/>
        </authorList>
    </citation>
    <scope>NUCLEOTIDE SEQUENCE</scope>
    <source>
        <strain evidence="9">NIES-1699</strain>
    </source>
</reference>
<comment type="subcellular location">
    <subcellularLocation>
        <location evidence="1 8">Membrane</location>
        <topology evidence="1 8">Multi-pass membrane protein</topology>
    </subcellularLocation>
</comment>
<feature type="transmembrane region" description="Helical" evidence="8">
    <location>
        <begin position="32"/>
        <end position="54"/>
    </location>
</feature>
<sequence>MSFSTPFATSQSEPSFEEECEGCPQLSYQQRIIGFCVCCGFGYLLSFIGTMLLVSGGPTSDTIRDFAALYIFGNFIAIAATLFLIGPRKQCQKMCDKTRRFSTIIWLLTLIITFSIAVAGVNVGWVVFMIFVQIAASVWYSASYIPYGRRMIIKLFQSTCFKPCPAVCDPCIKIAT</sequence>
<protein>
    <recommendedName>
        <fullName evidence="8">Vesicle transport protein</fullName>
    </recommendedName>
</protein>
<keyword evidence="4 8" id="KW-0653">Protein transport</keyword>
<feature type="transmembrane region" description="Helical" evidence="8">
    <location>
        <begin position="125"/>
        <end position="147"/>
    </location>
</feature>
<dbReference type="GO" id="GO:0005737">
    <property type="term" value="C:cytoplasm"/>
    <property type="evidence" value="ECO:0007669"/>
    <property type="project" value="UniProtKB-ARBA"/>
</dbReference>
<evidence type="ECO:0000313" key="9">
    <source>
        <dbReference type="EMBL" id="KAJ8601075.1"/>
    </source>
</evidence>
<evidence type="ECO:0000256" key="3">
    <source>
        <dbReference type="ARBA" id="ARBA00022692"/>
    </source>
</evidence>
<evidence type="ECO:0000256" key="4">
    <source>
        <dbReference type="ARBA" id="ARBA00022927"/>
    </source>
</evidence>
<dbReference type="InterPro" id="IPR007305">
    <property type="entry name" value="Vesicle_transpt_Got1/SFT2"/>
</dbReference>
<comment type="function">
    <text evidence="8">May be involved in fusion of retrograde transport vesicles derived from an endocytic compartment with the Golgi complex.</text>
</comment>
<gene>
    <name evidence="9" type="ORF">CTAYLR_009730</name>
</gene>
<dbReference type="PANTHER" id="PTHR23137:SF6">
    <property type="entry name" value="VESICLE TRANSPORT PROTEIN"/>
    <property type="match status" value="1"/>
</dbReference>
<proteinExistence type="inferred from homology"/>
<evidence type="ECO:0000313" key="10">
    <source>
        <dbReference type="Proteomes" id="UP001230188"/>
    </source>
</evidence>
<evidence type="ECO:0000256" key="2">
    <source>
        <dbReference type="ARBA" id="ARBA00022448"/>
    </source>
</evidence>
<feature type="transmembrane region" description="Helical" evidence="8">
    <location>
        <begin position="98"/>
        <end position="119"/>
    </location>
</feature>
<organism evidence="9 10">
    <name type="scientific">Chrysophaeum taylorii</name>
    <dbReference type="NCBI Taxonomy" id="2483200"/>
    <lineage>
        <taxon>Eukaryota</taxon>
        <taxon>Sar</taxon>
        <taxon>Stramenopiles</taxon>
        <taxon>Ochrophyta</taxon>
        <taxon>Pelagophyceae</taxon>
        <taxon>Pelagomonadales</taxon>
        <taxon>Pelagomonadaceae</taxon>
        <taxon>Chrysophaeum</taxon>
    </lineage>
</organism>
<name>A0AAD7UB18_9STRA</name>
<evidence type="ECO:0000256" key="6">
    <source>
        <dbReference type="ARBA" id="ARBA00023136"/>
    </source>
</evidence>
<comment type="caution">
    <text evidence="9">The sequence shown here is derived from an EMBL/GenBank/DDBJ whole genome shotgun (WGS) entry which is preliminary data.</text>
</comment>
<evidence type="ECO:0000256" key="1">
    <source>
        <dbReference type="ARBA" id="ARBA00004141"/>
    </source>
</evidence>
<keyword evidence="5 8" id="KW-1133">Transmembrane helix</keyword>
<keyword evidence="3 8" id="KW-0812">Transmembrane</keyword>
<dbReference type="Pfam" id="PF04178">
    <property type="entry name" value="Got1"/>
    <property type="match status" value="1"/>
</dbReference>
<dbReference type="GO" id="GO:0016020">
    <property type="term" value="C:membrane"/>
    <property type="evidence" value="ECO:0007669"/>
    <property type="project" value="UniProtKB-SubCell"/>
</dbReference>
<dbReference type="GO" id="GO:0012505">
    <property type="term" value="C:endomembrane system"/>
    <property type="evidence" value="ECO:0007669"/>
    <property type="project" value="UniProtKB-ARBA"/>
</dbReference>
<accession>A0AAD7UB18</accession>
<keyword evidence="2 8" id="KW-0813">Transport</keyword>
<feature type="transmembrane region" description="Helical" evidence="8">
    <location>
        <begin position="66"/>
        <end position="86"/>
    </location>
</feature>